<evidence type="ECO:0000313" key="6">
    <source>
        <dbReference type="Proteomes" id="UP000587527"/>
    </source>
</evidence>
<dbReference type="InterPro" id="IPR011711">
    <property type="entry name" value="GntR_C"/>
</dbReference>
<comment type="caution">
    <text evidence="5">The sequence shown here is derived from an EMBL/GenBank/DDBJ whole genome shotgun (WGS) entry which is preliminary data.</text>
</comment>
<dbReference type="EMBL" id="JACHMN010000002">
    <property type="protein sequence ID" value="MBB5869563.1"/>
    <property type="molecule type" value="Genomic_DNA"/>
</dbReference>
<dbReference type="Proteomes" id="UP000587527">
    <property type="component" value="Unassembled WGS sequence"/>
</dbReference>
<dbReference type="SUPFAM" id="SSF48008">
    <property type="entry name" value="GntR ligand-binding domain-like"/>
    <property type="match status" value="1"/>
</dbReference>
<feature type="domain" description="HTH gntR-type" evidence="4">
    <location>
        <begin position="3"/>
        <end position="70"/>
    </location>
</feature>
<keyword evidence="2 5" id="KW-0238">DNA-binding</keyword>
<dbReference type="AlphaFoldDB" id="A0A841BRM2"/>
<dbReference type="RefSeq" id="WP_246466336.1">
    <property type="nucleotide sequence ID" value="NZ_JACHMN010000002.1"/>
</dbReference>
<name>A0A841BRM2_9ACTN</name>
<dbReference type="PROSITE" id="PS50949">
    <property type="entry name" value="HTH_GNTR"/>
    <property type="match status" value="1"/>
</dbReference>
<organism evidence="5 6">
    <name type="scientific">Allocatelliglobosispora scoriae</name>
    <dbReference type="NCBI Taxonomy" id="643052"/>
    <lineage>
        <taxon>Bacteria</taxon>
        <taxon>Bacillati</taxon>
        <taxon>Actinomycetota</taxon>
        <taxon>Actinomycetes</taxon>
        <taxon>Micromonosporales</taxon>
        <taxon>Micromonosporaceae</taxon>
        <taxon>Allocatelliglobosispora</taxon>
    </lineage>
</organism>
<dbReference type="PANTHER" id="PTHR43537:SF5">
    <property type="entry name" value="UXU OPERON TRANSCRIPTIONAL REGULATOR"/>
    <property type="match status" value="1"/>
</dbReference>
<dbReference type="InterPro" id="IPR000524">
    <property type="entry name" value="Tscrpt_reg_HTH_GntR"/>
</dbReference>
<sequence>MRSALSDDVYSALKSLIMDHELAPGTRVTIDTVAKKLSVSPTPVREALARLEADGLVTKRPMAGYTTTALLTREEFEHLFEMRLLLECAAAAHAADLRSTADFPDLPTISEGHGYATHADFTAADAAFHDAIAAASGNPLLHDAITRLHSHLHLHRLHSPTDVGGRSQQEHDSIVAAIRAGEAARADIAMRLHLEASRDRHLAKW</sequence>
<dbReference type="CDD" id="cd07377">
    <property type="entry name" value="WHTH_GntR"/>
    <property type="match status" value="1"/>
</dbReference>
<evidence type="ECO:0000256" key="2">
    <source>
        <dbReference type="ARBA" id="ARBA00023125"/>
    </source>
</evidence>
<evidence type="ECO:0000256" key="1">
    <source>
        <dbReference type="ARBA" id="ARBA00023015"/>
    </source>
</evidence>
<dbReference type="GO" id="GO:0003677">
    <property type="term" value="F:DNA binding"/>
    <property type="evidence" value="ECO:0007669"/>
    <property type="project" value="UniProtKB-KW"/>
</dbReference>
<evidence type="ECO:0000313" key="5">
    <source>
        <dbReference type="EMBL" id="MBB5869563.1"/>
    </source>
</evidence>
<dbReference type="InterPro" id="IPR036388">
    <property type="entry name" value="WH-like_DNA-bd_sf"/>
</dbReference>
<keyword evidence="3" id="KW-0804">Transcription</keyword>
<evidence type="ECO:0000256" key="3">
    <source>
        <dbReference type="ARBA" id="ARBA00023163"/>
    </source>
</evidence>
<dbReference type="GO" id="GO:0003700">
    <property type="term" value="F:DNA-binding transcription factor activity"/>
    <property type="evidence" value="ECO:0007669"/>
    <property type="project" value="InterPro"/>
</dbReference>
<dbReference type="Gene3D" id="1.10.10.10">
    <property type="entry name" value="Winged helix-like DNA-binding domain superfamily/Winged helix DNA-binding domain"/>
    <property type="match status" value="1"/>
</dbReference>
<dbReference type="PANTHER" id="PTHR43537">
    <property type="entry name" value="TRANSCRIPTIONAL REGULATOR, GNTR FAMILY"/>
    <property type="match status" value="1"/>
</dbReference>
<keyword evidence="6" id="KW-1185">Reference proteome</keyword>
<protein>
    <submittedName>
        <fullName evidence="5">DNA-binding GntR family transcriptional regulator</fullName>
    </submittedName>
</protein>
<dbReference type="SMART" id="SM00895">
    <property type="entry name" value="FCD"/>
    <property type="match status" value="1"/>
</dbReference>
<dbReference type="InterPro" id="IPR008920">
    <property type="entry name" value="TF_FadR/GntR_C"/>
</dbReference>
<evidence type="ECO:0000259" key="4">
    <source>
        <dbReference type="PROSITE" id="PS50949"/>
    </source>
</evidence>
<dbReference type="SMART" id="SM00345">
    <property type="entry name" value="HTH_GNTR"/>
    <property type="match status" value="1"/>
</dbReference>
<keyword evidence="1" id="KW-0805">Transcription regulation</keyword>
<dbReference type="Pfam" id="PF00392">
    <property type="entry name" value="GntR"/>
    <property type="match status" value="1"/>
</dbReference>
<dbReference type="InterPro" id="IPR036390">
    <property type="entry name" value="WH_DNA-bd_sf"/>
</dbReference>
<dbReference type="SUPFAM" id="SSF46785">
    <property type="entry name" value="Winged helix' DNA-binding domain"/>
    <property type="match status" value="1"/>
</dbReference>
<dbReference type="Gene3D" id="1.20.120.530">
    <property type="entry name" value="GntR ligand-binding domain-like"/>
    <property type="match status" value="1"/>
</dbReference>
<reference evidence="5 6" key="1">
    <citation type="submission" date="2020-08" db="EMBL/GenBank/DDBJ databases">
        <title>Sequencing the genomes of 1000 actinobacteria strains.</title>
        <authorList>
            <person name="Klenk H.-P."/>
        </authorList>
    </citation>
    <scope>NUCLEOTIDE SEQUENCE [LARGE SCALE GENOMIC DNA]</scope>
    <source>
        <strain evidence="5 6">DSM 45362</strain>
    </source>
</reference>
<accession>A0A841BRM2</accession>
<proteinExistence type="predicted"/>
<dbReference type="Pfam" id="PF07729">
    <property type="entry name" value="FCD"/>
    <property type="match status" value="1"/>
</dbReference>
<gene>
    <name evidence="5" type="ORF">F4553_002942</name>
</gene>